<feature type="transmembrane region" description="Helical" evidence="7">
    <location>
        <begin position="81"/>
        <end position="104"/>
    </location>
</feature>
<dbReference type="Proteomes" id="UP000825381">
    <property type="component" value="Chromosome"/>
</dbReference>
<feature type="transmembrane region" description="Helical" evidence="7">
    <location>
        <begin position="116"/>
        <end position="134"/>
    </location>
</feature>
<organism evidence="8 9">
    <name type="scientific">Flavobacterium litorale</name>
    <dbReference type="NCBI Taxonomy" id="2856519"/>
    <lineage>
        <taxon>Bacteria</taxon>
        <taxon>Pseudomonadati</taxon>
        <taxon>Bacteroidota</taxon>
        <taxon>Flavobacteriia</taxon>
        <taxon>Flavobacteriales</taxon>
        <taxon>Flavobacteriaceae</taxon>
        <taxon>Flavobacterium</taxon>
    </lineage>
</organism>
<proteinExistence type="inferred from homology"/>
<accession>A0ABX8V387</accession>
<sequence>MSKGVENKTKKGLFWDLAGSFFRQFAAFFVSIILARLLSPEEFGIVGMSLVFVSITEVFIDVGFTSALIQRKEVKDIVYSSIFYVNLGISVVLALLMVLAAPYIGDFYEEPKVALILEYLALIPIIAAFGRVQSAILTKKMDFKSLSIRGVVSTIVGGIAGIIGALTGMGVYSLVLLQIFTVLTSTVLLWFATGWRPKLEFSGTEVKSLLGYSSFVFFDQALRKVFNKIDTIFIGKYFSAATLGFYTRAESLKAQIDTYTSNSLRKVMFPALSALQDDPEGFKRAYYKAFNIVTGVIVLLVGPIYFLSEQIIIGLLGDKWRPSIIFFQILLFAALTSPHVGMMAQAVLAKGHSKLKFQIGLIQRFLKLTPIVFGIWFGVVEFAIAVVGASTAVFFVYSFVVHKRLDLNFAKQMKSILIPNLIFGVFILIFHLFGEYVNVWIYATLFLLCDVLFLKLIKHESYSVIQSTLKSVTQKISKFKR</sequence>
<name>A0ABX8V387_9FLAO</name>
<keyword evidence="5 7" id="KW-1133">Transmembrane helix</keyword>
<dbReference type="PANTHER" id="PTHR30250:SF10">
    <property type="entry name" value="LIPOPOLYSACCHARIDE BIOSYNTHESIS PROTEIN WZXC"/>
    <property type="match status" value="1"/>
</dbReference>
<dbReference type="InterPro" id="IPR050833">
    <property type="entry name" value="Poly_Biosynth_Transport"/>
</dbReference>
<keyword evidence="6 7" id="KW-0472">Membrane</keyword>
<evidence type="ECO:0000256" key="7">
    <source>
        <dbReference type="SAM" id="Phobius"/>
    </source>
</evidence>
<feature type="transmembrane region" description="Helical" evidence="7">
    <location>
        <begin position="361"/>
        <end position="377"/>
    </location>
</feature>
<keyword evidence="9" id="KW-1185">Reference proteome</keyword>
<evidence type="ECO:0000256" key="6">
    <source>
        <dbReference type="ARBA" id="ARBA00023136"/>
    </source>
</evidence>
<feature type="transmembrane region" description="Helical" evidence="7">
    <location>
        <begin position="45"/>
        <end position="69"/>
    </location>
</feature>
<feature type="transmembrane region" description="Helical" evidence="7">
    <location>
        <begin position="383"/>
        <end position="401"/>
    </location>
</feature>
<feature type="transmembrane region" description="Helical" evidence="7">
    <location>
        <begin position="413"/>
        <end position="433"/>
    </location>
</feature>
<evidence type="ECO:0000256" key="3">
    <source>
        <dbReference type="ARBA" id="ARBA00022475"/>
    </source>
</evidence>
<dbReference type="CDD" id="cd13127">
    <property type="entry name" value="MATE_tuaB_like"/>
    <property type="match status" value="1"/>
</dbReference>
<protein>
    <submittedName>
        <fullName evidence="8">Lipopolysaccharide biosynthesis protein</fullName>
    </submittedName>
</protein>
<feature type="transmembrane region" description="Helical" evidence="7">
    <location>
        <begin position="439"/>
        <end position="457"/>
    </location>
</feature>
<evidence type="ECO:0000256" key="1">
    <source>
        <dbReference type="ARBA" id="ARBA00004651"/>
    </source>
</evidence>
<feature type="transmembrane region" description="Helical" evidence="7">
    <location>
        <begin position="325"/>
        <end position="349"/>
    </location>
</feature>
<comment type="similarity">
    <text evidence="2">Belongs to the polysaccharide synthase family.</text>
</comment>
<dbReference type="PANTHER" id="PTHR30250">
    <property type="entry name" value="PST FAMILY PREDICTED COLANIC ACID TRANSPORTER"/>
    <property type="match status" value="1"/>
</dbReference>
<feature type="transmembrane region" description="Helical" evidence="7">
    <location>
        <begin position="21"/>
        <end position="39"/>
    </location>
</feature>
<evidence type="ECO:0000313" key="9">
    <source>
        <dbReference type="Proteomes" id="UP000825381"/>
    </source>
</evidence>
<dbReference type="EMBL" id="CP080429">
    <property type="protein sequence ID" value="QYJ67294.1"/>
    <property type="molecule type" value="Genomic_DNA"/>
</dbReference>
<comment type="subcellular location">
    <subcellularLocation>
        <location evidence="1">Cell membrane</location>
        <topology evidence="1">Multi-pass membrane protein</topology>
    </subcellularLocation>
</comment>
<evidence type="ECO:0000313" key="8">
    <source>
        <dbReference type="EMBL" id="QYJ67294.1"/>
    </source>
</evidence>
<keyword evidence="3" id="KW-1003">Cell membrane</keyword>
<evidence type="ECO:0000256" key="5">
    <source>
        <dbReference type="ARBA" id="ARBA00022989"/>
    </source>
</evidence>
<feature type="transmembrane region" description="Helical" evidence="7">
    <location>
        <begin position="146"/>
        <end position="166"/>
    </location>
</feature>
<keyword evidence="4 7" id="KW-0812">Transmembrane</keyword>
<reference evidence="8 9" key="1">
    <citation type="submission" date="2021-07" db="EMBL/GenBank/DDBJ databases">
        <title>Flavobacterium WSW3-B6 sp.nov, isolated from seaweed.</title>
        <authorList>
            <person name="Muhammad N."/>
            <person name="Ho H."/>
            <person name="Lee Y.-J."/>
            <person name="Nguyen T."/>
            <person name="Ho J."/>
            <person name="Kim S.-G."/>
        </authorList>
    </citation>
    <scope>NUCLEOTIDE SEQUENCE [LARGE SCALE GENOMIC DNA]</scope>
    <source>
        <strain evidence="8 9">WSW3-B6</strain>
    </source>
</reference>
<gene>
    <name evidence="8" type="ORF">K1I41_06860</name>
</gene>
<feature type="transmembrane region" description="Helical" evidence="7">
    <location>
        <begin position="285"/>
        <end position="305"/>
    </location>
</feature>
<evidence type="ECO:0000256" key="2">
    <source>
        <dbReference type="ARBA" id="ARBA00007430"/>
    </source>
</evidence>
<dbReference type="RefSeq" id="WP_220639639.1">
    <property type="nucleotide sequence ID" value="NZ_CP080429.1"/>
</dbReference>
<dbReference type="Pfam" id="PF13440">
    <property type="entry name" value="Polysacc_synt_3"/>
    <property type="match status" value="1"/>
</dbReference>
<feature type="transmembrane region" description="Helical" evidence="7">
    <location>
        <begin position="172"/>
        <end position="192"/>
    </location>
</feature>
<evidence type="ECO:0000256" key="4">
    <source>
        <dbReference type="ARBA" id="ARBA00022692"/>
    </source>
</evidence>